<reference evidence="4" key="1">
    <citation type="journal article" date="2014" name="Nat. Genet.">
        <title>Genome of the human hookworm Necator americanus.</title>
        <authorList>
            <person name="Tang Y.T."/>
            <person name="Gao X."/>
            <person name="Rosa B.A."/>
            <person name="Abubucker S."/>
            <person name="Hallsworth-Pepin K."/>
            <person name="Martin J."/>
            <person name="Tyagi R."/>
            <person name="Heizer E."/>
            <person name="Zhang X."/>
            <person name="Bhonagiri-Palsikar V."/>
            <person name="Minx P."/>
            <person name="Warren W.C."/>
            <person name="Wang Q."/>
            <person name="Zhan B."/>
            <person name="Hotez P.J."/>
            <person name="Sternberg P.W."/>
            <person name="Dougall A."/>
            <person name="Gaze S.T."/>
            <person name="Mulvenna J."/>
            <person name="Sotillo J."/>
            <person name="Ranganathan S."/>
            <person name="Rabelo E.M."/>
            <person name="Wilson R.K."/>
            <person name="Felgner P.L."/>
            <person name="Bethony J."/>
            <person name="Hawdon J.M."/>
            <person name="Gasser R.B."/>
            <person name="Loukas A."/>
            <person name="Mitreva M."/>
        </authorList>
    </citation>
    <scope>NUCLEOTIDE SEQUENCE [LARGE SCALE GENOMIC DNA]</scope>
</reference>
<feature type="compositionally biased region" description="Basic residues" evidence="1">
    <location>
        <begin position="79"/>
        <end position="89"/>
    </location>
</feature>
<dbReference type="Gene3D" id="1.10.472.20">
    <property type="entry name" value="Nitrile hydratase, beta subunit"/>
    <property type="match status" value="1"/>
</dbReference>
<name>W2TQK2_NECAM</name>
<sequence>MYAVLVLSVADPRPATGVVQIERLPFENGQGAAPPARRNGADAGRRCGDSRVGLGFGNTLSRAAVPPARHRITRRRLARCAGHARRHDRRSQGPLMTRPLAPLPTPPRTLPMNLVDTAAYNSLTDPLRLDGLAFPTPWSARAFGIVLTAAQCGLFSLNEFQQALIVEIADFEQRVGPVEAEDVYYSRWVNALKRVLSLRGLVHEPSLLAAEQAIRDARAAHPHPHHHAPDDDPVQNTPSPIFREIGQ</sequence>
<evidence type="ECO:0000313" key="4">
    <source>
        <dbReference type="Proteomes" id="UP000053676"/>
    </source>
</evidence>
<organism evidence="3 4">
    <name type="scientific">Necator americanus</name>
    <name type="common">Human hookworm</name>
    <dbReference type="NCBI Taxonomy" id="51031"/>
    <lineage>
        <taxon>Eukaryota</taxon>
        <taxon>Metazoa</taxon>
        <taxon>Ecdysozoa</taxon>
        <taxon>Nematoda</taxon>
        <taxon>Chromadorea</taxon>
        <taxon>Rhabditida</taxon>
        <taxon>Rhabditina</taxon>
        <taxon>Rhabditomorpha</taxon>
        <taxon>Strongyloidea</taxon>
        <taxon>Ancylostomatidae</taxon>
        <taxon>Bunostominae</taxon>
        <taxon>Necator</taxon>
    </lineage>
</organism>
<dbReference type="SUPFAM" id="SSF50090">
    <property type="entry name" value="Electron transport accessory proteins"/>
    <property type="match status" value="1"/>
</dbReference>
<feature type="region of interest" description="Disordered" evidence="1">
    <location>
        <begin position="218"/>
        <end position="239"/>
    </location>
</feature>
<dbReference type="KEGG" id="nai:NECAME_17508"/>
<evidence type="ECO:0000259" key="2">
    <source>
        <dbReference type="Pfam" id="PF21006"/>
    </source>
</evidence>
<keyword evidence="4" id="KW-1185">Reference proteome</keyword>
<feature type="domain" description="Nitrile hydratase beta subunit-like N-terminal" evidence="2">
    <location>
        <begin position="133"/>
        <end position="224"/>
    </location>
</feature>
<dbReference type="NCBIfam" id="TIGR03889">
    <property type="entry name" value="nitrile_acc"/>
    <property type="match status" value="1"/>
</dbReference>
<accession>W2TQK2</accession>
<feature type="region of interest" description="Disordered" evidence="1">
    <location>
        <begin position="79"/>
        <end position="108"/>
    </location>
</feature>
<proteinExistence type="predicted"/>
<dbReference type="Proteomes" id="UP000053676">
    <property type="component" value="Unassembled WGS sequence"/>
</dbReference>
<protein>
    <recommendedName>
        <fullName evidence="2">Nitrile hydratase beta subunit-like N-terminal domain-containing protein</fullName>
    </recommendedName>
</protein>
<dbReference type="InterPro" id="IPR049054">
    <property type="entry name" value="CN_hydtase_beta-like_N"/>
</dbReference>
<gene>
    <name evidence="3" type="ORF">NECAME_17508</name>
</gene>
<dbReference type="InterPro" id="IPR023808">
    <property type="entry name" value="Nitrile_Hydratase_acc_put"/>
</dbReference>
<dbReference type="InterPro" id="IPR008990">
    <property type="entry name" value="Elect_transpt_acc-like_dom_sf"/>
</dbReference>
<dbReference type="InterPro" id="IPR042262">
    <property type="entry name" value="CN_hydtase_beta_C"/>
</dbReference>
<dbReference type="EMBL" id="KI658242">
    <property type="protein sequence ID" value="ETN83287.1"/>
    <property type="molecule type" value="Genomic_DNA"/>
</dbReference>
<evidence type="ECO:0000313" key="3">
    <source>
        <dbReference type="EMBL" id="ETN83287.1"/>
    </source>
</evidence>
<evidence type="ECO:0000256" key="1">
    <source>
        <dbReference type="SAM" id="MobiDB-lite"/>
    </source>
</evidence>
<dbReference type="Pfam" id="PF21006">
    <property type="entry name" value="NHase_beta_N"/>
    <property type="match status" value="1"/>
</dbReference>
<dbReference type="AlphaFoldDB" id="W2TQK2"/>